<dbReference type="STRING" id="43700.ENSMALP00000032312"/>
<organism evidence="9 10">
    <name type="scientific">Monopterus albus</name>
    <name type="common">Swamp eel</name>
    <dbReference type="NCBI Taxonomy" id="43700"/>
    <lineage>
        <taxon>Eukaryota</taxon>
        <taxon>Metazoa</taxon>
        <taxon>Chordata</taxon>
        <taxon>Craniata</taxon>
        <taxon>Vertebrata</taxon>
        <taxon>Euteleostomi</taxon>
        <taxon>Actinopterygii</taxon>
        <taxon>Neopterygii</taxon>
        <taxon>Teleostei</taxon>
        <taxon>Neoteleostei</taxon>
        <taxon>Acanthomorphata</taxon>
        <taxon>Anabantaria</taxon>
        <taxon>Synbranchiformes</taxon>
        <taxon>Synbranchidae</taxon>
        <taxon>Monopterus</taxon>
    </lineage>
</organism>
<keyword evidence="7" id="KW-1133">Transmembrane helix</keyword>
<dbReference type="FunFam" id="2.10.25.10:FF:000038">
    <property type="entry name" value="Fibrillin 2"/>
    <property type="match status" value="1"/>
</dbReference>
<evidence type="ECO:0000256" key="2">
    <source>
        <dbReference type="ARBA" id="ARBA00022729"/>
    </source>
</evidence>
<keyword evidence="4" id="KW-1015">Disulfide bond</keyword>
<dbReference type="SUPFAM" id="SSF57196">
    <property type="entry name" value="EGF/Laminin"/>
    <property type="match status" value="1"/>
</dbReference>
<keyword evidence="7" id="KW-0472">Membrane</keyword>
<feature type="region of interest" description="Disordered" evidence="6">
    <location>
        <begin position="1"/>
        <end position="23"/>
    </location>
</feature>
<dbReference type="Pfam" id="PF07645">
    <property type="entry name" value="EGF_CA"/>
    <property type="match status" value="1"/>
</dbReference>
<comment type="caution">
    <text evidence="5">Lacks conserved residue(s) required for the propagation of feature annotation.</text>
</comment>
<evidence type="ECO:0000256" key="6">
    <source>
        <dbReference type="SAM" id="MobiDB-lite"/>
    </source>
</evidence>
<evidence type="ECO:0000256" key="7">
    <source>
        <dbReference type="SAM" id="Phobius"/>
    </source>
</evidence>
<evidence type="ECO:0000256" key="5">
    <source>
        <dbReference type="PROSITE-ProRule" id="PRU00076"/>
    </source>
</evidence>
<reference evidence="9" key="2">
    <citation type="submission" date="2025-09" db="UniProtKB">
        <authorList>
            <consortium name="Ensembl"/>
        </authorList>
    </citation>
    <scope>IDENTIFICATION</scope>
</reference>
<evidence type="ECO:0000313" key="10">
    <source>
        <dbReference type="Proteomes" id="UP000261600"/>
    </source>
</evidence>
<protein>
    <recommendedName>
        <fullName evidence="8">EGF-like domain-containing protein</fullName>
    </recommendedName>
</protein>
<dbReference type="InterPro" id="IPR018097">
    <property type="entry name" value="EGF_Ca-bd_CS"/>
</dbReference>
<keyword evidence="1 5" id="KW-0245">EGF-like domain</keyword>
<dbReference type="PROSITE" id="PS50026">
    <property type="entry name" value="EGF_3"/>
    <property type="match status" value="1"/>
</dbReference>
<dbReference type="AlphaFoldDB" id="A0A3Q3RDC4"/>
<dbReference type="Gene3D" id="2.10.25.10">
    <property type="entry name" value="Laminin"/>
    <property type="match status" value="1"/>
</dbReference>
<proteinExistence type="predicted"/>
<dbReference type="PROSITE" id="PS00010">
    <property type="entry name" value="ASX_HYDROXYL"/>
    <property type="match status" value="1"/>
</dbReference>
<dbReference type="InterPro" id="IPR001881">
    <property type="entry name" value="EGF-like_Ca-bd_dom"/>
</dbReference>
<dbReference type="InterPro" id="IPR049883">
    <property type="entry name" value="NOTCH1_EGF-like"/>
</dbReference>
<dbReference type="SMART" id="SM00181">
    <property type="entry name" value="EGF"/>
    <property type="match status" value="1"/>
</dbReference>
<evidence type="ECO:0000256" key="3">
    <source>
        <dbReference type="ARBA" id="ARBA00022737"/>
    </source>
</evidence>
<keyword evidence="2" id="KW-0732">Signal</keyword>
<name>A0A3Q3RDC4_MONAL</name>
<feature type="transmembrane region" description="Helical" evidence="7">
    <location>
        <begin position="381"/>
        <end position="406"/>
    </location>
</feature>
<feature type="compositionally biased region" description="Polar residues" evidence="6">
    <location>
        <begin position="58"/>
        <end position="89"/>
    </location>
</feature>
<evidence type="ECO:0000313" key="9">
    <source>
        <dbReference type="Ensembl" id="ENSMALP00000032312.1"/>
    </source>
</evidence>
<dbReference type="CDD" id="cd00054">
    <property type="entry name" value="EGF_CA"/>
    <property type="match status" value="1"/>
</dbReference>
<keyword evidence="10" id="KW-1185">Reference proteome</keyword>
<dbReference type="GO" id="GO:0030855">
    <property type="term" value="P:epithelial cell differentiation"/>
    <property type="evidence" value="ECO:0007669"/>
    <property type="project" value="UniProtKB-ARBA"/>
</dbReference>
<feature type="compositionally biased region" description="Polar residues" evidence="6">
    <location>
        <begin position="11"/>
        <end position="21"/>
    </location>
</feature>
<evidence type="ECO:0000256" key="1">
    <source>
        <dbReference type="ARBA" id="ARBA00022536"/>
    </source>
</evidence>
<dbReference type="SMART" id="SM00179">
    <property type="entry name" value="EGF_CA"/>
    <property type="match status" value="1"/>
</dbReference>
<reference evidence="9" key="1">
    <citation type="submission" date="2025-08" db="UniProtKB">
        <authorList>
            <consortium name="Ensembl"/>
        </authorList>
    </citation>
    <scope>IDENTIFICATION</scope>
</reference>
<evidence type="ECO:0000256" key="4">
    <source>
        <dbReference type="ARBA" id="ARBA00023157"/>
    </source>
</evidence>
<dbReference type="InterPro" id="IPR000152">
    <property type="entry name" value="EGF-type_Asp/Asn_hydroxyl_site"/>
</dbReference>
<dbReference type="Proteomes" id="UP000261600">
    <property type="component" value="Unplaced"/>
</dbReference>
<feature type="domain" description="EGF-like" evidence="8">
    <location>
        <begin position="317"/>
        <end position="352"/>
    </location>
</feature>
<feature type="compositionally biased region" description="Polar residues" evidence="6">
    <location>
        <begin position="158"/>
        <end position="167"/>
    </location>
</feature>
<sequence length="420" mass="46079">MDLSEVGPEINSEQVESSPDDSNLMYDYFDQPSAQIPELPWEVLDSHTEVGENHRQASESYNHVTDVPVSTSETSQLGRGFNHSPQSRSVPAVYPASQNHELQRTPTAVRRDVKEASVLPEEAAVPEVEMNTQSWGEEETPAGGPEQAAEDEKWTEVSEASDQNPSFSAGLEPEEQIHLRPDMVEPLSDHRGNSNVRNHSAVPHLPGDQLFEVAVEVTFPQDLESWDDQARSLLLSVKTLISKQLEALHSPLSMSSKRIKRLNAGVLYILWLQIKQSPGGLQGHRAVHSALQGLIAMRVSFRESHETAVIISMSTADVNECGTQLVLCDINADCVNHFGSYSCHCRPGFQDESRLGSGGTVCVDLKAAGCSSGLSAETRGVYVLFFLLSTLILMLLVVAGVMYQVFPVSLPQQQQQHLSS</sequence>
<feature type="region of interest" description="Disordered" evidence="6">
    <location>
        <begin position="50"/>
        <end position="89"/>
    </location>
</feature>
<evidence type="ECO:0000259" key="8">
    <source>
        <dbReference type="PROSITE" id="PS50026"/>
    </source>
</evidence>
<dbReference type="Ensembl" id="ENSMALT00000032871.1">
    <property type="protein sequence ID" value="ENSMALP00000032312.1"/>
    <property type="gene ID" value="ENSMALG00000022263.1"/>
</dbReference>
<feature type="region of interest" description="Disordered" evidence="6">
    <location>
        <begin position="126"/>
        <end position="176"/>
    </location>
</feature>
<keyword evidence="3" id="KW-0677">Repeat</keyword>
<accession>A0A3Q3RDC4</accession>
<keyword evidence="7" id="KW-0812">Transmembrane</keyword>
<dbReference type="PROSITE" id="PS01187">
    <property type="entry name" value="EGF_CA"/>
    <property type="match status" value="1"/>
</dbReference>
<dbReference type="InterPro" id="IPR000742">
    <property type="entry name" value="EGF"/>
</dbReference>
<dbReference type="GO" id="GO:0005509">
    <property type="term" value="F:calcium ion binding"/>
    <property type="evidence" value="ECO:0007669"/>
    <property type="project" value="InterPro"/>
</dbReference>